<dbReference type="Proteomes" id="UP001430356">
    <property type="component" value="Unassembled WGS sequence"/>
</dbReference>
<sequence>MAGVRHDAAVETAKKSIDTIVEELAPPNAPPAALEKIRSYLRMHPVDTLILHAEVQITHIENAETGAEDRVNLSPMNITDALEQAQLRKMNLVQMGARGDDLAYCRIRRERPWVWKLVEPEMELVSGLTGAPMTDASAAAGAQLQQQQQGGDAGPSDQPRQYLGKTKELIDHAFRDAVDAHFIGWRSKKIAQDIRKGHPVKLTIRDFQSAEAAVHRLREMSNAVRTYAEEQHIYHHFTSIVASDREASLTLSPPTANKSGTVSKTVRHPSEKEWAHALRRMEEACQKAGRSGTYMKSNKLKMRSVGASTYRVDKYGRRVD</sequence>
<keyword evidence="3" id="KW-1185">Reference proteome</keyword>
<evidence type="ECO:0000313" key="2">
    <source>
        <dbReference type="EMBL" id="KAK7201204.1"/>
    </source>
</evidence>
<feature type="compositionally biased region" description="Low complexity" evidence="1">
    <location>
        <begin position="137"/>
        <end position="159"/>
    </location>
</feature>
<feature type="region of interest" description="Disordered" evidence="1">
    <location>
        <begin position="137"/>
        <end position="161"/>
    </location>
</feature>
<reference evidence="2 3" key="1">
    <citation type="journal article" date="2021" name="MBio">
        <title>A New Model Trypanosomatid, Novymonas esmeraldas: Genomic Perception of Its 'Candidatus Pandoraea novymonadis' Endosymbiont.</title>
        <authorList>
            <person name="Zakharova A."/>
            <person name="Saura A."/>
            <person name="Butenko A."/>
            <person name="Podesvova L."/>
            <person name="Warmusova S."/>
            <person name="Kostygov A.Y."/>
            <person name="Nenarokova A."/>
            <person name="Lukes J."/>
            <person name="Opperdoes F.R."/>
            <person name="Yurchenko V."/>
        </authorList>
    </citation>
    <scope>NUCLEOTIDE SEQUENCE [LARGE SCALE GENOMIC DNA]</scope>
    <source>
        <strain evidence="2 3">E262AT.01</strain>
    </source>
</reference>
<dbReference type="EMBL" id="JAECZO010000012">
    <property type="protein sequence ID" value="KAK7201204.1"/>
    <property type="molecule type" value="Genomic_DNA"/>
</dbReference>
<accession>A0AAW0F596</accession>
<comment type="caution">
    <text evidence="2">The sequence shown here is derived from an EMBL/GenBank/DDBJ whole genome shotgun (WGS) entry which is preliminary data.</text>
</comment>
<evidence type="ECO:0000313" key="3">
    <source>
        <dbReference type="Proteomes" id="UP001430356"/>
    </source>
</evidence>
<gene>
    <name evidence="2" type="ORF">NESM_000182000</name>
</gene>
<name>A0AAW0F596_9TRYP</name>
<dbReference type="AlphaFoldDB" id="A0AAW0F596"/>
<evidence type="ECO:0000256" key="1">
    <source>
        <dbReference type="SAM" id="MobiDB-lite"/>
    </source>
</evidence>
<proteinExistence type="predicted"/>
<protein>
    <submittedName>
        <fullName evidence="2">Uncharacterized protein</fullName>
    </submittedName>
</protein>
<organism evidence="2 3">
    <name type="scientific">Novymonas esmeraldas</name>
    <dbReference type="NCBI Taxonomy" id="1808958"/>
    <lineage>
        <taxon>Eukaryota</taxon>
        <taxon>Discoba</taxon>
        <taxon>Euglenozoa</taxon>
        <taxon>Kinetoplastea</taxon>
        <taxon>Metakinetoplastina</taxon>
        <taxon>Trypanosomatida</taxon>
        <taxon>Trypanosomatidae</taxon>
        <taxon>Novymonas</taxon>
    </lineage>
</organism>